<evidence type="ECO:0000256" key="1">
    <source>
        <dbReference type="ARBA" id="ARBA00007637"/>
    </source>
</evidence>
<evidence type="ECO:0000259" key="2">
    <source>
        <dbReference type="Pfam" id="PF01370"/>
    </source>
</evidence>
<protein>
    <submittedName>
        <fullName evidence="3">NAD-dependent epimerase/dehydratase family protein</fullName>
    </submittedName>
</protein>
<dbReference type="InterPro" id="IPR001509">
    <property type="entry name" value="Epimerase_deHydtase"/>
</dbReference>
<comment type="similarity">
    <text evidence="1">Belongs to the NAD(P)-dependent epimerase/dehydratase family.</text>
</comment>
<dbReference type="PANTHER" id="PTHR43000">
    <property type="entry name" value="DTDP-D-GLUCOSE 4,6-DEHYDRATASE-RELATED"/>
    <property type="match status" value="1"/>
</dbReference>
<dbReference type="EMBL" id="JAVRFD010000003">
    <property type="protein sequence ID" value="MDT0542810.1"/>
    <property type="molecule type" value="Genomic_DNA"/>
</dbReference>
<comment type="caution">
    <text evidence="3">The sequence shown here is derived from an EMBL/GenBank/DDBJ whole genome shotgun (WGS) entry which is preliminary data.</text>
</comment>
<feature type="domain" description="NAD-dependent epimerase/dehydratase" evidence="2">
    <location>
        <begin position="15"/>
        <end position="177"/>
    </location>
</feature>
<evidence type="ECO:0000313" key="4">
    <source>
        <dbReference type="Proteomes" id="UP001180754"/>
    </source>
</evidence>
<dbReference type="SUPFAM" id="SSF51735">
    <property type="entry name" value="NAD(P)-binding Rossmann-fold domains"/>
    <property type="match status" value="1"/>
</dbReference>
<keyword evidence="4" id="KW-1185">Reference proteome</keyword>
<organism evidence="3 4">
    <name type="scientific">Streptomyces lonegramiae</name>
    <dbReference type="NCBI Taxonomy" id="3075524"/>
    <lineage>
        <taxon>Bacteria</taxon>
        <taxon>Bacillati</taxon>
        <taxon>Actinomycetota</taxon>
        <taxon>Actinomycetes</taxon>
        <taxon>Kitasatosporales</taxon>
        <taxon>Streptomycetaceae</taxon>
        <taxon>Streptomyces</taxon>
    </lineage>
</organism>
<reference evidence="3" key="1">
    <citation type="submission" date="2024-05" db="EMBL/GenBank/DDBJ databases">
        <title>30 novel species of actinomycetes from the DSMZ collection.</title>
        <authorList>
            <person name="Nouioui I."/>
        </authorList>
    </citation>
    <scope>NUCLEOTIDE SEQUENCE</scope>
    <source>
        <strain evidence="3">DSM 41529</strain>
    </source>
</reference>
<sequence length="245" mass="26663">MEIIGNGFIARNLAAVADRHPHATVIAAGVSSTSAGTPGDFAREAELVRDVARRCRREGRVLVYLSSASHAMYGSTEIAVAEDAPVDPPSPYGRQKLMLEGAVAEAGPGWLTLRLSHAIGRWQRSHQLLPSFVGQIRGGSVTLYRNAHRDVVDVSDVVRAIDGLLAQGVQDEVVNVASGVPWPVESIVRGIERRMAARPRYDVVDVAPTLTRVSVDKLCKLLPPMRSVTEPGYLDRVLDRYVAYY</sequence>
<gene>
    <name evidence="3" type="ORF">RND15_08770</name>
</gene>
<proteinExistence type="inferred from homology"/>
<name>A0ABU2XA62_9ACTN</name>
<dbReference type="Proteomes" id="UP001180754">
    <property type="component" value="Unassembled WGS sequence"/>
</dbReference>
<evidence type="ECO:0000313" key="3">
    <source>
        <dbReference type="EMBL" id="MDT0542810.1"/>
    </source>
</evidence>
<dbReference type="Gene3D" id="3.40.50.720">
    <property type="entry name" value="NAD(P)-binding Rossmann-like Domain"/>
    <property type="match status" value="1"/>
</dbReference>
<dbReference type="RefSeq" id="WP_311723163.1">
    <property type="nucleotide sequence ID" value="NZ_JAVRFD010000003.1"/>
</dbReference>
<accession>A0ABU2XA62</accession>
<dbReference type="Pfam" id="PF01370">
    <property type="entry name" value="Epimerase"/>
    <property type="match status" value="1"/>
</dbReference>
<dbReference type="InterPro" id="IPR036291">
    <property type="entry name" value="NAD(P)-bd_dom_sf"/>
</dbReference>